<evidence type="ECO:0000313" key="3">
    <source>
        <dbReference type="WBParaSite" id="HDID_0001036901-mRNA-1"/>
    </source>
</evidence>
<gene>
    <name evidence="1" type="ORF">HDID_LOCUS10367</name>
</gene>
<reference evidence="3" key="1">
    <citation type="submission" date="2016-04" db="UniProtKB">
        <authorList>
            <consortium name="WormBaseParasite"/>
        </authorList>
    </citation>
    <scope>IDENTIFICATION</scope>
</reference>
<evidence type="ECO:0000313" key="2">
    <source>
        <dbReference type="Proteomes" id="UP000274504"/>
    </source>
</evidence>
<dbReference type="Proteomes" id="UP000274504">
    <property type="component" value="Unassembled WGS sequence"/>
</dbReference>
<dbReference type="EMBL" id="UYSG01011645">
    <property type="protein sequence ID" value="VDL63181.1"/>
    <property type="molecule type" value="Genomic_DNA"/>
</dbReference>
<dbReference type="OrthoDB" id="6326583at2759"/>
<evidence type="ECO:0000313" key="1">
    <source>
        <dbReference type="EMBL" id="VDL63181.1"/>
    </source>
</evidence>
<dbReference type="AlphaFoldDB" id="A0A158QGB7"/>
<dbReference type="WBParaSite" id="HDID_0001036901-mRNA-1">
    <property type="protein sequence ID" value="HDID_0001036901-mRNA-1"/>
    <property type="gene ID" value="HDID_0001036901"/>
</dbReference>
<proteinExistence type="predicted"/>
<reference evidence="1 2" key="2">
    <citation type="submission" date="2018-11" db="EMBL/GenBank/DDBJ databases">
        <authorList>
            <consortium name="Pathogen Informatics"/>
        </authorList>
    </citation>
    <scope>NUCLEOTIDE SEQUENCE [LARGE SCALE GENOMIC DNA]</scope>
</reference>
<organism evidence="3">
    <name type="scientific">Hymenolepis diminuta</name>
    <name type="common">Rat tapeworm</name>
    <dbReference type="NCBI Taxonomy" id="6216"/>
    <lineage>
        <taxon>Eukaryota</taxon>
        <taxon>Metazoa</taxon>
        <taxon>Spiralia</taxon>
        <taxon>Lophotrochozoa</taxon>
        <taxon>Platyhelminthes</taxon>
        <taxon>Cestoda</taxon>
        <taxon>Eucestoda</taxon>
        <taxon>Cyclophyllidea</taxon>
        <taxon>Hymenolepididae</taxon>
        <taxon>Hymenolepis</taxon>
    </lineage>
</organism>
<accession>A0A158QGB7</accession>
<sequence length="747" mass="82668">MQKKLFISIADNNPPVFWTKAVKIVTNVDSHQLKIAQIAATDMDICDITSSTQIGDCQTIYYNISFHSSPHLIQILSNGDIYFISETEFETWKIMSTPYNFTIMAYNPGVFSNDYALIDVVMIKGSPVAVLDLIYKPIQTDFLTISPKKVDRIAPGLGTLISFRFCLPPGRFTDGFLRIRGHKFIENSIHGGVIHIFGIDSADLSIDLSRLEFTTRNISDNEAEIIFGGIQVIRPSSSTVCNHVTIAGILIAPSIDRLVPPVLSAFEIEAGIRGTVKSTLVLPFTIDSYTYPSKPNILLEDLNDMKSLLAGETNDIFLGVGPIRQGDYKAPSTITGMLQSIGCDNLDQNVINCNYHFGPLRGVVENIEVYCFHTGRNPLVVHPSVQKYSNLALPNVYTTNDRCDHSVWQIGDIFATEVANSLNLITVDFHFPVNGTKGEKITVGCKTHYGSSQSSSERNVTVNPTENLQTNVPYDMSLKILHVDTGKSVTRPLQCGEVALVLFEFRQPAKSFATYVPTIRFASEHFGMTLDCPFIEAIGRSIYWNKNVHGCINSTTLEYPISQTNYYIGPTICVDNKDNMIALGAYLRARTTPYPSDSSVEIVGTVGGIEVRRSVNITDTASVNIDSQSVKNEIILLHLGQIRVSLASGQMHNIEYQFCMEPGVYIDNLCFEAYSENTLGYEEVITIAYLQFNKSFNLPGLQFPQAQVMANIANQTWDDSGLDSWVQFSAPGASLAADDPNMSKLEE</sequence>
<name>A0A158QGB7_HYMDI</name>
<protein>
    <submittedName>
        <fullName evidence="3">Fibrocystin-L</fullName>
    </submittedName>
</protein>